<dbReference type="Pfam" id="PF01361">
    <property type="entry name" value="Tautomerase"/>
    <property type="match status" value="1"/>
</dbReference>
<dbReference type="InterPro" id="IPR014347">
    <property type="entry name" value="Tautomerase/MIF_sf"/>
</dbReference>
<evidence type="ECO:0000313" key="4">
    <source>
        <dbReference type="EMBL" id="KRL53461.1"/>
    </source>
</evidence>
<dbReference type="eggNOG" id="COG1942">
    <property type="taxonomic scope" value="Bacteria"/>
</dbReference>
<dbReference type="Gene3D" id="3.30.429.10">
    <property type="entry name" value="Macrophage Migration Inhibitory Factor"/>
    <property type="match status" value="2"/>
</dbReference>
<evidence type="ECO:0000256" key="1">
    <source>
        <dbReference type="ARBA" id="ARBA00006723"/>
    </source>
</evidence>
<evidence type="ECO:0000256" key="2">
    <source>
        <dbReference type="ARBA" id="ARBA00023235"/>
    </source>
</evidence>
<reference evidence="4 5" key="1">
    <citation type="journal article" date="2015" name="Genome Announc.">
        <title>Expanding the biotechnology potential of lactobacilli through comparative genomics of 213 strains and associated genera.</title>
        <authorList>
            <person name="Sun Z."/>
            <person name="Harris H.M."/>
            <person name="McCann A."/>
            <person name="Guo C."/>
            <person name="Argimon S."/>
            <person name="Zhang W."/>
            <person name="Yang X."/>
            <person name="Jeffery I.B."/>
            <person name="Cooney J.C."/>
            <person name="Kagawa T.F."/>
            <person name="Liu W."/>
            <person name="Song Y."/>
            <person name="Salvetti E."/>
            <person name="Wrobel A."/>
            <person name="Rasinkangas P."/>
            <person name="Parkhill J."/>
            <person name="Rea M.C."/>
            <person name="O'Sullivan O."/>
            <person name="Ritari J."/>
            <person name="Douillard F.P."/>
            <person name="Paul Ross R."/>
            <person name="Yang R."/>
            <person name="Briner A.E."/>
            <person name="Felis G.E."/>
            <person name="de Vos W.M."/>
            <person name="Barrangou R."/>
            <person name="Klaenhammer T.R."/>
            <person name="Caufield P.W."/>
            <person name="Cui Y."/>
            <person name="Zhang H."/>
            <person name="O'Toole P.W."/>
        </authorList>
    </citation>
    <scope>NUCLEOTIDE SEQUENCE [LARGE SCALE GENOMIC DNA]</scope>
    <source>
        <strain evidence="4 5">DSM 15814</strain>
    </source>
</reference>
<dbReference type="InterPro" id="IPR004370">
    <property type="entry name" value="4-OT-like_dom"/>
</dbReference>
<dbReference type="EMBL" id="AZFF01000019">
    <property type="protein sequence ID" value="KRL53461.1"/>
    <property type="molecule type" value="Genomic_DNA"/>
</dbReference>
<dbReference type="RefSeq" id="WP_017263069.1">
    <property type="nucleotide sequence ID" value="NZ_AUAW01000022.1"/>
</dbReference>
<comment type="caution">
    <text evidence="4">The sequence shown here is derived from an EMBL/GenBank/DDBJ whole genome shotgun (WGS) entry which is preliminary data.</text>
</comment>
<dbReference type="PANTHER" id="PTHR35530:SF1">
    <property type="entry name" value="2-HYDROXYMUCONATE TAUTOMERASE"/>
    <property type="match status" value="1"/>
</dbReference>
<proteinExistence type="inferred from homology"/>
<name>A0A0R1RGW8_9LACO</name>
<accession>A0A0R1RGW8</accession>
<keyword evidence="5" id="KW-1185">Reference proteome</keyword>
<dbReference type="GO" id="GO:0016853">
    <property type="term" value="F:isomerase activity"/>
    <property type="evidence" value="ECO:0007669"/>
    <property type="project" value="UniProtKB-KW"/>
</dbReference>
<organism evidence="4 5">
    <name type="scientific">Furfurilactobacillus rossiae DSM 15814</name>
    <dbReference type="NCBI Taxonomy" id="1114972"/>
    <lineage>
        <taxon>Bacteria</taxon>
        <taxon>Bacillati</taxon>
        <taxon>Bacillota</taxon>
        <taxon>Bacilli</taxon>
        <taxon>Lactobacillales</taxon>
        <taxon>Lactobacillaceae</taxon>
        <taxon>Furfurilactobacillus</taxon>
    </lineage>
</organism>
<evidence type="ECO:0000259" key="3">
    <source>
        <dbReference type="Pfam" id="PF01361"/>
    </source>
</evidence>
<dbReference type="PATRIC" id="fig|1114972.6.peg.1110"/>
<feature type="domain" description="4-oxalocrotonate tautomerase-like" evidence="3">
    <location>
        <begin position="67"/>
        <end position="121"/>
    </location>
</feature>
<dbReference type="Proteomes" id="UP000051999">
    <property type="component" value="Unassembled WGS sequence"/>
</dbReference>
<dbReference type="SUPFAM" id="SSF55331">
    <property type="entry name" value="Tautomerase/MIF"/>
    <property type="match status" value="1"/>
</dbReference>
<comment type="similarity">
    <text evidence="1">Belongs to the 4-oxalocrotonate tautomerase family.</text>
</comment>
<dbReference type="PANTHER" id="PTHR35530">
    <property type="entry name" value="TAUTOMERASE-RELATED"/>
    <property type="match status" value="1"/>
</dbReference>
<sequence length="133" mass="14594">MPYLRVRIASPKTTVTSQQVAAMLTQLAVDKLGKAGAVAAVDVHFTDPNDWFIGAKSVAETNETSFFVEIKITESTNSRDDKAAFIKSTFENMSQFFPNVSPTSYVVLQDVASDSWGYGGKTQEYRYIAGDAH</sequence>
<evidence type="ECO:0000313" key="5">
    <source>
        <dbReference type="Proteomes" id="UP000051999"/>
    </source>
</evidence>
<protein>
    <recommendedName>
        <fullName evidence="3">4-oxalocrotonate tautomerase-like domain-containing protein</fullName>
    </recommendedName>
</protein>
<dbReference type="AlphaFoldDB" id="A0A0R1RGW8"/>
<dbReference type="OrthoDB" id="9803586at2"/>
<gene>
    <name evidence="4" type="ORF">FD35_GL001095</name>
</gene>
<keyword evidence="2" id="KW-0413">Isomerase</keyword>
<dbReference type="STRING" id="1114972.FD35_GL001095"/>